<dbReference type="Pfam" id="PF11006">
    <property type="entry name" value="DUF2845"/>
    <property type="match status" value="1"/>
</dbReference>
<evidence type="ECO:0008006" key="3">
    <source>
        <dbReference type="Google" id="ProtNLM"/>
    </source>
</evidence>
<sequence>MNKGFVRRFTTHTTLIICFLYGSQVHSASFKCGKHFAKTGMTSAQIKQICGAPQYKTQLKKNFRQDYWPKGRKSLWQYKTTKGGYFKHLYFVDGILKQIDNGRRVE</sequence>
<organism evidence="1 2">
    <name type="scientific">Saccharobesus litoralis</name>
    <dbReference type="NCBI Taxonomy" id="2172099"/>
    <lineage>
        <taxon>Bacteria</taxon>
        <taxon>Pseudomonadati</taxon>
        <taxon>Pseudomonadota</taxon>
        <taxon>Gammaproteobacteria</taxon>
        <taxon>Alteromonadales</taxon>
        <taxon>Alteromonadaceae</taxon>
        <taxon>Saccharobesus</taxon>
    </lineage>
</organism>
<proteinExistence type="predicted"/>
<accession>A0A2S0VNL2</accession>
<dbReference type="AlphaFoldDB" id="A0A2S0VNL2"/>
<name>A0A2S0VNL2_9ALTE</name>
<gene>
    <name evidence="1" type="ORF">C2869_04915</name>
</gene>
<dbReference type="EMBL" id="CP026604">
    <property type="protein sequence ID" value="AWB65821.1"/>
    <property type="molecule type" value="Genomic_DNA"/>
</dbReference>
<dbReference type="KEGG" id="cate:C2869_04915"/>
<keyword evidence="2" id="KW-1185">Reference proteome</keyword>
<dbReference type="RefSeq" id="WP_108601895.1">
    <property type="nucleotide sequence ID" value="NZ_CP026604.1"/>
</dbReference>
<evidence type="ECO:0000313" key="1">
    <source>
        <dbReference type="EMBL" id="AWB65821.1"/>
    </source>
</evidence>
<protein>
    <recommendedName>
        <fullName evidence="3">DUF2845 domain-containing protein</fullName>
    </recommendedName>
</protein>
<evidence type="ECO:0000313" key="2">
    <source>
        <dbReference type="Proteomes" id="UP000244441"/>
    </source>
</evidence>
<reference evidence="1 2" key="1">
    <citation type="submission" date="2018-01" db="EMBL/GenBank/DDBJ databases">
        <title>Genome sequence of a Cantenovulum-like bacteria.</title>
        <authorList>
            <person name="Tan W.R."/>
            <person name="Lau N.-S."/>
            <person name="Go F."/>
            <person name="Amirul A.-A.A."/>
        </authorList>
    </citation>
    <scope>NUCLEOTIDE SEQUENCE [LARGE SCALE GENOMIC DNA]</scope>
    <source>
        <strain evidence="1 2">CCB-QB4</strain>
    </source>
</reference>
<dbReference type="Proteomes" id="UP000244441">
    <property type="component" value="Chromosome"/>
</dbReference>
<dbReference type="InterPro" id="IPR021268">
    <property type="entry name" value="DUF2845"/>
</dbReference>